<feature type="region of interest" description="Disordered" evidence="1">
    <location>
        <begin position="440"/>
        <end position="461"/>
    </location>
</feature>
<dbReference type="SUPFAM" id="SSF50969">
    <property type="entry name" value="YVTN repeat-like/Quinoprotein amine dehydrogenase"/>
    <property type="match status" value="1"/>
</dbReference>
<feature type="region of interest" description="Disordered" evidence="1">
    <location>
        <begin position="303"/>
        <end position="428"/>
    </location>
</feature>
<organism evidence="2">
    <name type="scientific">uncultured bacterium A1Q1_fos_1807</name>
    <dbReference type="NCBI Taxonomy" id="1256552"/>
    <lineage>
        <taxon>Bacteria</taxon>
        <taxon>environmental samples</taxon>
    </lineage>
</organism>
<evidence type="ECO:0000313" key="2">
    <source>
        <dbReference type="EMBL" id="AGC71812.1"/>
    </source>
</evidence>
<feature type="compositionally biased region" description="Basic and acidic residues" evidence="1">
    <location>
        <begin position="389"/>
        <end position="402"/>
    </location>
</feature>
<sequence length="832" mass="88982">MPKFHPEAPDLVVSPDGKWAAELTVSELLVYSLTASDPEQTSLQPVETLRHDDRPGRIFFVHPERLLHLWVEEGTDTSTGCVVAELLSVPQLSKIGRSVRVPGAVRILGGGPGGVVVAPSGAGAELVIPRESDIIVYKLFVRGEALSAGATPDRRVVIEQRGVFEIWDTQTRRAMAKLILNTRQAPLQLGFVGDGKMVWALTSAIPMRIEVFRASDGLRLLELEQPGRGLCAETAPGRLVIGFEDHQQISFLDLDVTTRSLRRVSVPEGSQQPLCFAISASSRQPELLVRRDDPEQPFVRLPLAKITTKETVSQPGTETRGSSRLSQPAPRPVSKTDAAAKLSARALRDARPESRLIRRLSESESAQAESRSRPPAPLGPDQSPSRRSPRPDPVEADSPKDSEPDEAESLEKSAAEPEATAAREDSEPVAVPLVPEIALGGQPSAPQVPSPPPQPALRAYDAQRSPAAWQWELARWAQGCLQTAESTPPPSAGPLHELGTRLSLSTAAQRVLGLLYASSWLLGHRARGMRPVELAVSLRGQCEEPDVLCELLPAAPLHTLDLIAQRPDGRLVIRPAVAQRLSGAPDPQVQWPQTPSREVLVPGLYLLDGPCVTRPARLLGRAVLRLDGLTEPQPHKALPGLLRRALLHDAVLVIDGLCGLSYPAFGAPTVLSELLPQLAAPRVPIVLWAMPDAAAATGLGGRKLSELIIVRDGPAPGYPSSALPPGVLFRPPAPAAKAAASVRASGQLIVHQSADRRAALVLGPSANAEAYARAAYLAARDGALLVLEAELTPPRTALLALLLRQLPVVVSATPPGGADQPWPLELRPFAHA</sequence>
<protein>
    <submittedName>
        <fullName evidence="2">Uncharacterized protein</fullName>
    </submittedName>
</protein>
<dbReference type="InterPro" id="IPR011044">
    <property type="entry name" value="Quino_amine_DH_bsu"/>
</dbReference>
<feature type="compositionally biased region" description="Polar residues" evidence="1">
    <location>
        <begin position="309"/>
        <end position="326"/>
    </location>
</feature>
<accession>L7VS05</accession>
<proteinExistence type="predicted"/>
<dbReference type="AlphaFoldDB" id="L7VS05"/>
<feature type="compositionally biased region" description="Basic and acidic residues" evidence="1">
    <location>
        <begin position="346"/>
        <end position="362"/>
    </location>
</feature>
<name>L7VS05_9BACT</name>
<reference evidence="2" key="1">
    <citation type="submission" date="2012-09" db="EMBL/GenBank/DDBJ databases">
        <title>Metagenomic Characterization of a Microbial Community in Wastewater Detects High Levels of Antibiotic Resistance.</title>
        <authorList>
            <person name="Abrams M."/>
            <person name="Caldwell A."/>
            <person name="Vandaei E."/>
            <person name="Lee W."/>
            <person name="Perrott J."/>
            <person name="Khan S.Y."/>
            <person name="Ta J."/>
            <person name="Romero D."/>
            <person name="Nguyen V."/>
            <person name="Pourmand N."/>
            <person name="Ouverney C.C."/>
        </authorList>
    </citation>
    <scope>NUCLEOTIDE SEQUENCE</scope>
</reference>
<feature type="compositionally biased region" description="Pro residues" evidence="1">
    <location>
        <begin position="446"/>
        <end position="455"/>
    </location>
</feature>
<evidence type="ECO:0000256" key="1">
    <source>
        <dbReference type="SAM" id="MobiDB-lite"/>
    </source>
</evidence>
<feature type="compositionally biased region" description="Basic and acidic residues" evidence="1">
    <location>
        <begin position="409"/>
        <end position="426"/>
    </location>
</feature>
<dbReference type="EMBL" id="JX649883">
    <property type="protein sequence ID" value="AGC71812.1"/>
    <property type="molecule type" value="Genomic_DNA"/>
</dbReference>